<keyword evidence="1" id="KW-0472">Membrane</keyword>
<dbReference type="AlphaFoldDB" id="A0AAD9RR89"/>
<feature type="transmembrane region" description="Helical" evidence="1">
    <location>
        <begin position="12"/>
        <end position="33"/>
    </location>
</feature>
<sequence>MSEAMDKPWKLVARATGIFIVTVGVIHAGWYYIRERYVPEEQRKAIPIVRLAEILLGKDEEKSSDAKKH</sequence>
<protein>
    <submittedName>
        <fullName evidence="2">Uncharacterized protein</fullName>
    </submittedName>
</protein>
<keyword evidence="1" id="KW-0812">Transmembrane</keyword>
<reference evidence="2" key="1">
    <citation type="submission" date="2021-08" db="EMBL/GenBank/DDBJ databases">
        <authorList>
            <person name="Misof B."/>
            <person name="Oliver O."/>
            <person name="Podsiadlowski L."/>
            <person name="Donath A."/>
            <person name="Peters R."/>
            <person name="Mayer C."/>
            <person name="Rust J."/>
            <person name="Gunkel S."/>
            <person name="Lesny P."/>
            <person name="Martin S."/>
            <person name="Oeyen J.P."/>
            <person name="Petersen M."/>
            <person name="Panagiotis P."/>
            <person name="Wilbrandt J."/>
            <person name="Tanja T."/>
        </authorList>
    </citation>
    <scope>NUCLEOTIDE SEQUENCE</scope>
    <source>
        <strain evidence="2">GBR_01_08_01A</strain>
        <tissue evidence="2">Thorax + abdomen</tissue>
    </source>
</reference>
<keyword evidence="3" id="KW-1185">Reference proteome</keyword>
<proteinExistence type="predicted"/>
<gene>
    <name evidence="2" type="ORF">KPH14_006782</name>
</gene>
<reference evidence="2" key="2">
    <citation type="journal article" date="2023" name="Commun. Biol.">
        <title>Intrasexual cuticular hydrocarbon dimorphism in a wasp sheds light on hydrocarbon biosynthesis genes in Hymenoptera.</title>
        <authorList>
            <person name="Moris V.C."/>
            <person name="Podsiadlowski L."/>
            <person name="Martin S."/>
            <person name="Oeyen J.P."/>
            <person name="Donath A."/>
            <person name="Petersen M."/>
            <person name="Wilbrandt J."/>
            <person name="Misof B."/>
            <person name="Liedtke D."/>
            <person name="Thamm M."/>
            <person name="Scheiner R."/>
            <person name="Schmitt T."/>
            <person name="Niehuis O."/>
        </authorList>
    </citation>
    <scope>NUCLEOTIDE SEQUENCE</scope>
    <source>
        <strain evidence="2">GBR_01_08_01A</strain>
    </source>
</reference>
<evidence type="ECO:0000256" key="1">
    <source>
        <dbReference type="SAM" id="Phobius"/>
    </source>
</evidence>
<organism evidence="2 3">
    <name type="scientific">Odynerus spinipes</name>
    <dbReference type="NCBI Taxonomy" id="1348599"/>
    <lineage>
        <taxon>Eukaryota</taxon>
        <taxon>Metazoa</taxon>
        <taxon>Ecdysozoa</taxon>
        <taxon>Arthropoda</taxon>
        <taxon>Hexapoda</taxon>
        <taxon>Insecta</taxon>
        <taxon>Pterygota</taxon>
        <taxon>Neoptera</taxon>
        <taxon>Endopterygota</taxon>
        <taxon>Hymenoptera</taxon>
        <taxon>Apocrita</taxon>
        <taxon>Aculeata</taxon>
        <taxon>Vespoidea</taxon>
        <taxon>Vespidae</taxon>
        <taxon>Eumeninae</taxon>
        <taxon>Odynerus</taxon>
    </lineage>
</organism>
<keyword evidence="1" id="KW-1133">Transmembrane helix</keyword>
<evidence type="ECO:0000313" key="3">
    <source>
        <dbReference type="Proteomes" id="UP001258017"/>
    </source>
</evidence>
<accession>A0AAD9RR89</accession>
<dbReference type="EMBL" id="JAIFRP010000026">
    <property type="protein sequence ID" value="KAK2584400.1"/>
    <property type="molecule type" value="Genomic_DNA"/>
</dbReference>
<evidence type="ECO:0000313" key="2">
    <source>
        <dbReference type="EMBL" id="KAK2584400.1"/>
    </source>
</evidence>
<name>A0AAD9RR89_9HYME</name>
<comment type="caution">
    <text evidence="2">The sequence shown here is derived from an EMBL/GenBank/DDBJ whole genome shotgun (WGS) entry which is preliminary data.</text>
</comment>
<dbReference type="Proteomes" id="UP001258017">
    <property type="component" value="Unassembled WGS sequence"/>
</dbReference>